<dbReference type="SUPFAM" id="SSF51735">
    <property type="entry name" value="NAD(P)-binding Rossmann-fold domains"/>
    <property type="match status" value="1"/>
</dbReference>
<dbReference type="Pfam" id="PF00056">
    <property type="entry name" value="Ldh_1_N"/>
    <property type="match status" value="1"/>
</dbReference>
<keyword evidence="5 7" id="KW-0520">NAD</keyword>
<dbReference type="InterPro" id="IPR001557">
    <property type="entry name" value="L-lactate/malate_DH"/>
</dbReference>
<comment type="catalytic activity">
    <reaction evidence="6 7">
        <text>(S)-lactate + NAD(+) = pyruvate + NADH + H(+)</text>
        <dbReference type="Rhea" id="RHEA:23444"/>
        <dbReference type="ChEBI" id="CHEBI:15361"/>
        <dbReference type="ChEBI" id="CHEBI:15378"/>
        <dbReference type="ChEBI" id="CHEBI:16651"/>
        <dbReference type="ChEBI" id="CHEBI:57540"/>
        <dbReference type="ChEBI" id="CHEBI:57945"/>
        <dbReference type="EC" id="1.1.1.27"/>
    </reaction>
</comment>
<dbReference type="Pfam" id="PF02866">
    <property type="entry name" value="Ldh_1_C"/>
    <property type="match status" value="1"/>
</dbReference>
<feature type="binding site" evidence="7">
    <location>
        <position position="103"/>
    </location>
    <ligand>
        <name>NAD(+)</name>
        <dbReference type="ChEBI" id="CHEBI:57540"/>
    </ligand>
</feature>
<dbReference type="InterPro" id="IPR022383">
    <property type="entry name" value="Lactate/malate_DH_C"/>
</dbReference>
<feature type="binding site" evidence="7">
    <location>
        <position position="35"/>
    </location>
    <ligand>
        <name>NAD(+)</name>
        <dbReference type="ChEBI" id="CHEBI:57540"/>
    </ligand>
</feature>
<feature type="binding site" evidence="7">
    <location>
        <position position="90"/>
    </location>
    <ligand>
        <name>substrate</name>
    </ligand>
</feature>
<feature type="modified residue" description="Phosphotyrosine" evidence="7">
    <location>
        <position position="221"/>
    </location>
</feature>
<feature type="binding site" evidence="7">
    <location>
        <position position="230"/>
    </location>
    <ligand>
        <name>substrate</name>
    </ligand>
</feature>
<dbReference type="CDD" id="cd05291">
    <property type="entry name" value="HicDH_like"/>
    <property type="match status" value="1"/>
</dbReference>
<feature type="binding site" evidence="7">
    <location>
        <begin position="150"/>
        <end position="153"/>
    </location>
    <ligand>
        <name>substrate</name>
    </ligand>
</feature>
<feature type="binding site" evidence="7">
    <location>
        <position position="14"/>
    </location>
    <ligand>
        <name>NAD(+)</name>
        <dbReference type="ChEBI" id="CHEBI:57540"/>
    </ligand>
</feature>
<feature type="binding site" evidence="7">
    <location>
        <position position="84"/>
    </location>
    <ligand>
        <name>substrate</name>
    </ligand>
</feature>
<dbReference type="PRINTS" id="PR00086">
    <property type="entry name" value="LLDHDRGNASE"/>
</dbReference>
<dbReference type="NCBIfam" id="NF000824">
    <property type="entry name" value="PRK00066.1"/>
    <property type="match status" value="1"/>
</dbReference>
<comment type="similarity">
    <text evidence="2 7">Belongs to the LDH/MDH superfamily. LDH family.</text>
</comment>
<dbReference type="InterPro" id="IPR015955">
    <property type="entry name" value="Lactate_DH/Glyco_Ohase_4_C"/>
</dbReference>
<feature type="binding site" evidence="7">
    <location>
        <begin position="120"/>
        <end position="122"/>
    </location>
    <ligand>
        <name>NAD(+)</name>
        <dbReference type="ChEBI" id="CHEBI:57540"/>
    </ligand>
</feature>
<keyword evidence="7" id="KW-0597">Phosphoprotein</keyword>
<keyword evidence="4 7" id="KW-0560">Oxidoreductase</keyword>
<evidence type="ECO:0000256" key="1">
    <source>
        <dbReference type="ARBA" id="ARBA00004843"/>
    </source>
</evidence>
<evidence type="ECO:0000256" key="6">
    <source>
        <dbReference type="ARBA" id="ARBA00049258"/>
    </source>
</evidence>
<dbReference type="SUPFAM" id="SSF56327">
    <property type="entry name" value="LDH C-terminal domain-like"/>
    <property type="match status" value="1"/>
</dbReference>
<dbReference type="InterPro" id="IPR001236">
    <property type="entry name" value="Lactate/malate_DH_N"/>
</dbReference>
<accession>A0ABM8JRU4</accession>
<feature type="domain" description="Lactate/malate dehydrogenase N-terminal" evidence="8">
    <location>
        <begin position="5"/>
        <end position="144"/>
    </location>
</feature>
<dbReference type="Gene3D" id="3.90.110.10">
    <property type="entry name" value="Lactate dehydrogenase/glycoside hydrolase, family 4, C-terminal"/>
    <property type="match status" value="1"/>
</dbReference>
<dbReference type="PROSITE" id="PS00064">
    <property type="entry name" value="L_LDH"/>
    <property type="match status" value="1"/>
</dbReference>
<dbReference type="HAMAP" id="MF_00488">
    <property type="entry name" value="Lactate_dehydrog"/>
    <property type="match status" value="1"/>
</dbReference>
<organism evidence="10 11">
    <name type="scientific">Spiroplasma ixodetis</name>
    <dbReference type="NCBI Taxonomy" id="2141"/>
    <lineage>
        <taxon>Bacteria</taxon>
        <taxon>Bacillati</taxon>
        <taxon>Mycoplasmatota</taxon>
        <taxon>Mollicutes</taxon>
        <taxon>Entomoplasmatales</taxon>
        <taxon>Spiroplasmataceae</taxon>
        <taxon>Spiroplasma</taxon>
    </lineage>
</organism>
<proteinExistence type="inferred from homology"/>
<evidence type="ECO:0000256" key="4">
    <source>
        <dbReference type="ARBA" id="ARBA00023002"/>
    </source>
</evidence>
<evidence type="ECO:0000256" key="5">
    <source>
        <dbReference type="ARBA" id="ARBA00023027"/>
    </source>
</evidence>
<evidence type="ECO:0000256" key="7">
    <source>
        <dbReference type="HAMAP-Rule" id="MF_00488"/>
    </source>
</evidence>
<dbReference type="InterPro" id="IPR011304">
    <property type="entry name" value="L-lactate_DH"/>
</dbReference>
<protein>
    <recommendedName>
        <fullName evidence="3 7">L-lactate dehydrogenase</fullName>
        <shortName evidence="7">L-LDH</shortName>
        <ecNumber evidence="3 7">1.1.1.27</ecNumber>
    </recommendedName>
</protein>
<dbReference type="PANTHER" id="PTHR43128">
    <property type="entry name" value="L-2-HYDROXYCARBOXYLATE DEHYDROGENASE (NAD(P)(+))"/>
    <property type="match status" value="1"/>
</dbReference>
<dbReference type="PIRSF" id="PIRSF000102">
    <property type="entry name" value="Lac_mal_DH"/>
    <property type="match status" value="1"/>
</dbReference>
<comment type="function">
    <text evidence="7">Catalyzes the conversion of lactate to pyruvate.</text>
</comment>
<evidence type="ECO:0000259" key="9">
    <source>
        <dbReference type="Pfam" id="PF02866"/>
    </source>
</evidence>
<dbReference type="EC" id="1.1.1.27" evidence="3 7"/>
<comment type="subcellular location">
    <subcellularLocation>
        <location evidence="7">Cytoplasm</location>
    </subcellularLocation>
</comment>
<feature type="domain" description="Lactate/malate dehydrogenase C-terminal" evidence="9">
    <location>
        <begin position="147"/>
        <end position="313"/>
    </location>
</feature>
<comment type="subunit">
    <text evidence="7">Homotetramer.</text>
</comment>
<reference evidence="11" key="1">
    <citation type="journal article" date="2024" name="FEMS Microbiol. Lett.">
        <title>Genomic insights into Spiroplasma endosymbionts that induce male-killing and protective phenotypes in the pea aphid.</title>
        <authorList>
            <person name="Arai H."/>
            <person name="Legeai F."/>
            <person name="Kageyama D."/>
            <person name="Sugio A."/>
            <person name="Simon J.C."/>
        </authorList>
    </citation>
    <scope>NUCLEOTIDE SEQUENCE [LARGE SCALE GENOMIC DNA]</scope>
    <source>
        <strain evidence="11">sAp269</strain>
    </source>
</reference>
<name>A0ABM8JRU4_9MOLU</name>
<comment type="pathway">
    <text evidence="1 7">Fermentation; pyruvate fermentation to lactate; (S)-lactate from pyruvate: step 1/1.</text>
</comment>
<dbReference type="Proteomes" id="UP001473424">
    <property type="component" value="Chromosome"/>
</dbReference>
<feature type="binding site" evidence="7">
    <location>
        <begin position="122"/>
        <end position="125"/>
    </location>
    <ligand>
        <name>substrate</name>
    </ligand>
</feature>
<evidence type="ECO:0000313" key="11">
    <source>
        <dbReference type="Proteomes" id="UP001473424"/>
    </source>
</evidence>
<dbReference type="Gene3D" id="3.40.50.720">
    <property type="entry name" value="NAD(P)-binding Rossmann-like Domain"/>
    <property type="match status" value="1"/>
</dbReference>
<feature type="active site" description="Proton acceptor" evidence="7">
    <location>
        <position position="177"/>
    </location>
</feature>
<dbReference type="InterPro" id="IPR036291">
    <property type="entry name" value="NAD(P)-bd_dom_sf"/>
</dbReference>
<dbReference type="PANTHER" id="PTHR43128:SF16">
    <property type="entry name" value="L-LACTATE DEHYDROGENASE"/>
    <property type="match status" value="1"/>
</dbReference>
<gene>
    <name evidence="7" type="primary">ldh</name>
    <name evidence="10" type="ORF">SAP269_11660</name>
</gene>
<feature type="binding site" evidence="7">
    <location>
        <position position="145"/>
    </location>
    <ligand>
        <name>NAD(+)</name>
        <dbReference type="ChEBI" id="CHEBI:57540"/>
    </ligand>
</feature>
<evidence type="ECO:0000256" key="2">
    <source>
        <dbReference type="ARBA" id="ARBA00006054"/>
    </source>
</evidence>
<dbReference type="NCBIfam" id="TIGR01771">
    <property type="entry name" value="L-LDH-NAD"/>
    <property type="match status" value="1"/>
</dbReference>
<feature type="binding site" evidence="7">
    <location>
        <position position="67"/>
    </location>
    <ligand>
        <name>NAD(+)</name>
        <dbReference type="ChEBI" id="CHEBI:57540"/>
    </ligand>
</feature>
<evidence type="ECO:0000313" key="10">
    <source>
        <dbReference type="EMBL" id="BET38577.1"/>
    </source>
</evidence>
<evidence type="ECO:0000259" key="8">
    <source>
        <dbReference type="Pfam" id="PF00056"/>
    </source>
</evidence>
<sequence>MAKRKIVIVGCGTVGSSFIYSAINQGLAQEYVLIDAFEGIAEGNAIDFADCQAALDHPFISIKAGNYSDCKDADIIVITAGRPQKDGETRLNMVADNAKIMKSIALEIKKSGFKGVTIIASNPVDIMTTVYQKITQFDYHQVLGSGTILDTLRLQYLIGEKIAVNPKSVAAYVIGEHGDSSMIPWSSVSVGNKTIYQQITEGRIKEKDLEELRKEVAQRAYKIIKLKRTTFYGIGAALALLVRNILEGQNHVLVAGAYLQGEYGQQGFYIGVPTILYEKGWNRVVQLPLTKEEQTAFDKSCAIIKETLETAFAAIK</sequence>
<dbReference type="InterPro" id="IPR018177">
    <property type="entry name" value="L-lactate_DH_AS"/>
</dbReference>
<dbReference type="RefSeq" id="WP_353305564.1">
    <property type="nucleotide sequence ID" value="NZ_AP028955.1"/>
</dbReference>
<evidence type="ECO:0000256" key="3">
    <source>
        <dbReference type="ARBA" id="ARBA00012967"/>
    </source>
</evidence>
<keyword evidence="7" id="KW-0963">Cytoplasm</keyword>
<keyword evidence="11" id="KW-1185">Reference proteome</keyword>
<comment type="caution">
    <text evidence="7">Lacks conserved residue(s) required for the propagation of feature annotation.</text>
</comment>
<dbReference type="EMBL" id="AP028955">
    <property type="protein sequence ID" value="BET38577.1"/>
    <property type="molecule type" value="Genomic_DNA"/>
</dbReference>